<dbReference type="Proteomes" id="UP000321518">
    <property type="component" value="Unassembled WGS sequence"/>
</dbReference>
<dbReference type="OrthoDB" id="444432at2759"/>
<comment type="caution">
    <text evidence="1">The sequence shown here is derived from an EMBL/GenBank/DDBJ whole genome shotgun (WGS) entry which is preliminary data.</text>
</comment>
<proteinExistence type="predicted"/>
<dbReference type="PANTHER" id="PTHR43187">
    <property type="entry name" value="GLUTAMINE AMIDOTRANSFERASE DUG3-RELATED"/>
    <property type="match status" value="1"/>
</dbReference>
<protein>
    <submittedName>
        <fullName evidence="1">Glucosamine 6-phosphate synthetase</fullName>
    </submittedName>
</protein>
<reference evidence="1 2" key="1">
    <citation type="submission" date="2019-07" db="EMBL/GenBank/DDBJ databases">
        <title>Rhodotorula toruloides NBRC10032 genome sequencing.</title>
        <authorList>
            <person name="Shida Y."/>
            <person name="Takaku H."/>
            <person name="Ogasawara W."/>
            <person name="Mori K."/>
        </authorList>
    </citation>
    <scope>NUCLEOTIDE SEQUENCE [LARGE SCALE GENOMIC DNA]</scope>
    <source>
        <strain evidence="1 2">NBRC10032</strain>
    </source>
</reference>
<dbReference type="SUPFAM" id="SSF56235">
    <property type="entry name" value="N-terminal nucleophile aminohydrolases (Ntn hydrolases)"/>
    <property type="match status" value="1"/>
</dbReference>
<dbReference type="InterPro" id="IPR052373">
    <property type="entry name" value="Gamma-glu_amide_hydrolase"/>
</dbReference>
<dbReference type="Gene3D" id="3.60.20.10">
    <property type="entry name" value="Glutamine Phosphoribosylpyrophosphate, subunit 1, domain 1"/>
    <property type="match status" value="1"/>
</dbReference>
<gene>
    <name evidence="1" type="ORF">Rt10032_c12g4946</name>
</gene>
<dbReference type="InterPro" id="IPR029055">
    <property type="entry name" value="Ntn_hydrolases_N"/>
</dbReference>
<dbReference type="PANTHER" id="PTHR43187:SF1">
    <property type="entry name" value="GLUTAMINE AMIDOTRANSFERASE DUG3-RELATED"/>
    <property type="match status" value="1"/>
</dbReference>
<sequence>MTSFARDHDQIKRPNHSIFDQTAANYLPQVRYPYNIPSNNAHPNALSNVDGFGIRWYALPPGRTPLTERVYDAQRHDLRTSFFQPETYHSLVRPAWEDVEVRRLCEDVDSSIVFGHVRVEPGRGELLPFSFGRFLFMHNSFITGFSSDPEKLERLISPAAKKVIRGTTDSVRIFALVLTFLDPNHTGDWSRLFPRSALVSALIRVVSVTDTLYRPPAGWSHSRSHWNCLNIALSDGDSFAGARMDRMYEGELDGGMGGGGGERRRKEHEPHVVVASEPMTQGRDEGWHLLQSGEILDTSIEELNNEWRLHKQHEALHPYEKWTWKPRIRTVEQVRREIGGVVVEKRTRTSVSSLD</sequence>
<dbReference type="EMBL" id="BJWK01000012">
    <property type="protein sequence ID" value="GEM10929.1"/>
    <property type="molecule type" value="Genomic_DNA"/>
</dbReference>
<name>A0A511KKM0_RHOTO</name>
<dbReference type="AlphaFoldDB" id="A0A511KKM0"/>
<evidence type="ECO:0000313" key="2">
    <source>
        <dbReference type="Proteomes" id="UP000321518"/>
    </source>
</evidence>
<accession>A0A511KKM0</accession>
<organism evidence="1 2">
    <name type="scientific">Rhodotorula toruloides</name>
    <name type="common">Yeast</name>
    <name type="synonym">Rhodosporidium toruloides</name>
    <dbReference type="NCBI Taxonomy" id="5286"/>
    <lineage>
        <taxon>Eukaryota</taxon>
        <taxon>Fungi</taxon>
        <taxon>Dikarya</taxon>
        <taxon>Basidiomycota</taxon>
        <taxon>Pucciniomycotina</taxon>
        <taxon>Microbotryomycetes</taxon>
        <taxon>Sporidiobolales</taxon>
        <taxon>Sporidiobolaceae</taxon>
        <taxon>Rhodotorula</taxon>
    </lineage>
</organism>
<evidence type="ECO:0000313" key="1">
    <source>
        <dbReference type="EMBL" id="GEM10929.1"/>
    </source>
</evidence>